<dbReference type="Gene3D" id="1.20.1720.10">
    <property type="entry name" value="Multidrug resistance protein D"/>
    <property type="match status" value="1"/>
</dbReference>
<feature type="transmembrane region" description="Helical" evidence="7">
    <location>
        <begin position="44"/>
        <end position="62"/>
    </location>
</feature>
<dbReference type="PRINTS" id="PR01036">
    <property type="entry name" value="TCRTETB"/>
</dbReference>
<dbReference type="Gene3D" id="1.20.1250.20">
    <property type="entry name" value="MFS general substrate transporter like domains"/>
    <property type="match status" value="1"/>
</dbReference>
<dbReference type="InterPro" id="IPR036259">
    <property type="entry name" value="MFS_trans_sf"/>
</dbReference>
<dbReference type="PROSITE" id="PS50850">
    <property type="entry name" value="MFS"/>
    <property type="match status" value="1"/>
</dbReference>
<dbReference type="SUPFAM" id="SSF103473">
    <property type="entry name" value="MFS general substrate transporter"/>
    <property type="match status" value="1"/>
</dbReference>
<dbReference type="InterPro" id="IPR011701">
    <property type="entry name" value="MFS"/>
</dbReference>
<feature type="transmembrane region" description="Helical" evidence="7">
    <location>
        <begin position="269"/>
        <end position="289"/>
    </location>
</feature>
<accession>A0ABT0YGE7</accession>
<evidence type="ECO:0000256" key="2">
    <source>
        <dbReference type="ARBA" id="ARBA00022448"/>
    </source>
</evidence>
<dbReference type="CDD" id="cd17321">
    <property type="entry name" value="MFS_MMR_MDR_like"/>
    <property type="match status" value="1"/>
</dbReference>
<feature type="transmembrane region" description="Helical" evidence="7">
    <location>
        <begin position="402"/>
        <end position="420"/>
    </location>
</feature>
<dbReference type="InterPro" id="IPR020846">
    <property type="entry name" value="MFS_dom"/>
</dbReference>
<feature type="transmembrane region" description="Helical" evidence="7">
    <location>
        <begin position="74"/>
        <end position="92"/>
    </location>
</feature>
<evidence type="ECO:0000256" key="4">
    <source>
        <dbReference type="ARBA" id="ARBA00022692"/>
    </source>
</evidence>
<evidence type="ECO:0000259" key="8">
    <source>
        <dbReference type="PROSITE" id="PS50850"/>
    </source>
</evidence>
<evidence type="ECO:0000256" key="1">
    <source>
        <dbReference type="ARBA" id="ARBA00004651"/>
    </source>
</evidence>
<evidence type="ECO:0000256" key="7">
    <source>
        <dbReference type="SAM" id="Phobius"/>
    </source>
</evidence>
<name>A0ABT0YGE7_9ACTN</name>
<reference evidence="9 10" key="1">
    <citation type="submission" date="2022-06" db="EMBL/GenBank/DDBJ databases">
        <title>Actinoplanes abujensis sp. nov., isolated from Nigerian arid soil.</title>
        <authorList>
            <person name="Ding P."/>
        </authorList>
    </citation>
    <scope>NUCLEOTIDE SEQUENCE [LARGE SCALE GENOMIC DNA]</scope>
    <source>
        <strain evidence="10">TRM88002</strain>
    </source>
</reference>
<dbReference type="RefSeq" id="WP_251804071.1">
    <property type="nucleotide sequence ID" value="NZ_JAMQOL010000075.1"/>
</dbReference>
<feature type="transmembrane region" description="Helical" evidence="7">
    <location>
        <begin position="196"/>
        <end position="216"/>
    </location>
</feature>
<feature type="transmembrane region" description="Helical" evidence="7">
    <location>
        <begin position="161"/>
        <end position="184"/>
    </location>
</feature>
<feature type="transmembrane region" description="Helical" evidence="7">
    <location>
        <begin position="354"/>
        <end position="381"/>
    </location>
</feature>
<evidence type="ECO:0000256" key="5">
    <source>
        <dbReference type="ARBA" id="ARBA00022989"/>
    </source>
</evidence>
<evidence type="ECO:0000256" key="3">
    <source>
        <dbReference type="ARBA" id="ARBA00022475"/>
    </source>
</evidence>
<comment type="caution">
    <text evidence="9">The sequence shown here is derived from an EMBL/GenBank/DDBJ whole genome shotgun (WGS) entry which is preliminary data.</text>
</comment>
<evidence type="ECO:0000313" key="9">
    <source>
        <dbReference type="EMBL" id="MCM4084319.1"/>
    </source>
</evidence>
<keyword evidence="3" id="KW-1003">Cell membrane</keyword>
<dbReference type="EMBL" id="JAMQOL010000075">
    <property type="protein sequence ID" value="MCM4084319.1"/>
    <property type="molecule type" value="Genomic_DNA"/>
</dbReference>
<feature type="transmembrane region" description="Helical" evidence="7">
    <location>
        <begin position="440"/>
        <end position="459"/>
    </location>
</feature>
<evidence type="ECO:0000256" key="6">
    <source>
        <dbReference type="ARBA" id="ARBA00023136"/>
    </source>
</evidence>
<keyword evidence="2" id="KW-0813">Transport</keyword>
<feature type="transmembrane region" description="Helical" evidence="7">
    <location>
        <begin position="301"/>
        <end position="318"/>
    </location>
</feature>
<comment type="subcellular location">
    <subcellularLocation>
        <location evidence="1">Cell membrane</location>
        <topology evidence="1">Multi-pass membrane protein</topology>
    </subcellularLocation>
</comment>
<dbReference type="Proteomes" id="UP001523216">
    <property type="component" value="Unassembled WGS sequence"/>
</dbReference>
<protein>
    <submittedName>
        <fullName evidence="9">MFS transporter</fullName>
    </submittedName>
</protein>
<feature type="domain" description="Major facilitator superfamily (MFS) profile" evidence="8">
    <location>
        <begin position="7"/>
        <end position="463"/>
    </location>
</feature>
<sequence length="490" mass="50859">MARSKTILWIVLVAQFMVVLDSTIVTVALPSIGSGLNFDSQLQLQWVINAYILLFGGFLLFGGRAGDLLGRQRLLVIGLLLFGVSSAVNGFAQNPETLIFGRAVQGLGGALISPAVLSIIIVTFGGVRERAKALGVFSAVTASGSAAGMLAGGVLTEWFDWRAIFLVNLPIAALAIFAALRFIPNSKHATEGRTRMDLPGAVTITAGLMLLVYGVVNAAEWGWGSGKVWLLLGAAAALIVVFLVIESVSKQPLVRLGIFKVRALTSANVAMVLMTGGMFVMMFFPTLYLAQVKGYSPIEVGLAYLPWPVAMAVAGTVAQKIIAKAGPKPALWIGLLILAAGLFHLSLLDADSSYAGGVLPGMLLTAIGAGFAWAAMFLVASVGVRPEESGLASGLINTSQQLGSAIGLATLSSVAAAYTLDLLDSGVEANEALVRGFDRGFMIGGIILLVSTAVVIAGIRSSDGRHVAGPDQEAGSEQVPVINLEPALGD</sequence>
<dbReference type="Pfam" id="PF07690">
    <property type="entry name" value="MFS_1"/>
    <property type="match status" value="1"/>
</dbReference>
<proteinExistence type="predicted"/>
<feature type="transmembrane region" description="Helical" evidence="7">
    <location>
        <begin position="7"/>
        <end position="32"/>
    </location>
</feature>
<feature type="transmembrane region" description="Helical" evidence="7">
    <location>
        <begin position="228"/>
        <end position="248"/>
    </location>
</feature>
<feature type="transmembrane region" description="Helical" evidence="7">
    <location>
        <begin position="104"/>
        <end position="127"/>
    </location>
</feature>
<feature type="transmembrane region" description="Helical" evidence="7">
    <location>
        <begin position="330"/>
        <end position="348"/>
    </location>
</feature>
<organism evidence="9 10">
    <name type="scientific">Paractinoplanes hotanensis</name>
    <dbReference type="NCBI Taxonomy" id="2906497"/>
    <lineage>
        <taxon>Bacteria</taxon>
        <taxon>Bacillati</taxon>
        <taxon>Actinomycetota</taxon>
        <taxon>Actinomycetes</taxon>
        <taxon>Micromonosporales</taxon>
        <taxon>Micromonosporaceae</taxon>
        <taxon>Paractinoplanes</taxon>
    </lineage>
</organism>
<feature type="transmembrane region" description="Helical" evidence="7">
    <location>
        <begin position="134"/>
        <end position="155"/>
    </location>
</feature>
<evidence type="ECO:0000313" key="10">
    <source>
        <dbReference type="Proteomes" id="UP001523216"/>
    </source>
</evidence>
<keyword evidence="4 7" id="KW-0812">Transmembrane</keyword>
<keyword evidence="6 7" id="KW-0472">Membrane</keyword>
<dbReference type="PANTHER" id="PTHR42718">
    <property type="entry name" value="MAJOR FACILITATOR SUPERFAMILY MULTIDRUG TRANSPORTER MFSC"/>
    <property type="match status" value="1"/>
</dbReference>
<dbReference type="PANTHER" id="PTHR42718:SF46">
    <property type="entry name" value="BLR6921 PROTEIN"/>
    <property type="match status" value="1"/>
</dbReference>
<keyword evidence="5 7" id="KW-1133">Transmembrane helix</keyword>
<keyword evidence="10" id="KW-1185">Reference proteome</keyword>
<gene>
    <name evidence="9" type="ORF">LXN57_42980</name>
</gene>